<feature type="transmembrane region" description="Helical" evidence="1">
    <location>
        <begin position="76"/>
        <end position="95"/>
    </location>
</feature>
<evidence type="ECO:0000313" key="2">
    <source>
        <dbReference type="EMBL" id="PVE45454.1"/>
    </source>
</evidence>
<dbReference type="AlphaFoldDB" id="A0A2T7ULB3"/>
<keyword evidence="1" id="KW-0472">Membrane</keyword>
<proteinExistence type="predicted"/>
<sequence>MPAMAHYLADYPLSLATHLLFGPLALLLAPFQLWQGLRQRRPGLHRWLGRLYGLSILGGGLASLTLLPGFEGSRFAALGFGTLAVLWIGVTLWGIGRARAGDIAAHRRWMRRSVALTFAAVTLRLIMAPLIAAGWSVTETYEITAWGSWLVNLAVLEIWQRRRVQRARIA</sequence>
<keyword evidence="1" id="KW-0812">Transmembrane</keyword>
<gene>
    <name evidence="2" type="ORF">DDE23_21830</name>
</gene>
<accession>A0A2T7ULB3</accession>
<keyword evidence="3" id="KW-1185">Reference proteome</keyword>
<dbReference type="OrthoDB" id="8759010at2"/>
<evidence type="ECO:0008006" key="4">
    <source>
        <dbReference type="Google" id="ProtNLM"/>
    </source>
</evidence>
<comment type="caution">
    <text evidence="2">The sequence shown here is derived from an EMBL/GenBank/DDBJ whole genome shotgun (WGS) entry which is preliminary data.</text>
</comment>
<protein>
    <recommendedName>
        <fullName evidence="4">DUF2306 domain-containing protein</fullName>
    </recommendedName>
</protein>
<dbReference type="Pfam" id="PF10067">
    <property type="entry name" value="DUF2306"/>
    <property type="match status" value="1"/>
</dbReference>
<dbReference type="Proteomes" id="UP000244810">
    <property type="component" value="Unassembled WGS sequence"/>
</dbReference>
<feature type="transmembrane region" description="Helical" evidence="1">
    <location>
        <begin position="143"/>
        <end position="159"/>
    </location>
</feature>
<evidence type="ECO:0000256" key="1">
    <source>
        <dbReference type="SAM" id="Phobius"/>
    </source>
</evidence>
<feature type="transmembrane region" description="Helical" evidence="1">
    <location>
        <begin position="116"/>
        <end position="137"/>
    </location>
</feature>
<feature type="transmembrane region" description="Helical" evidence="1">
    <location>
        <begin position="12"/>
        <end position="31"/>
    </location>
</feature>
<dbReference type="EMBL" id="QDDR01000015">
    <property type="protein sequence ID" value="PVE45454.1"/>
    <property type="molecule type" value="Genomic_DNA"/>
</dbReference>
<reference evidence="2 3" key="1">
    <citation type="journal article" date="2011" name="Syst. Appl. Microbiol.">
        <title>Defluviimonas denitrificans gen. nov., sp. nov., and Pararhodobacter aggregans gen. nov., sp. nov., non-phototrophic Rhodobacteraceae from the biofilter of a marine aquaculture.</title>
        <authorList>
            <person name="Foesel B.U."/>
            <person name="Drake H.L."/>
            <person name="Schramm A."/>
        </authorList>
    </citation>
    <scope>NUCLEOTIDE SEQUENCE [LARGE SCALE GENOMIC DNA]</scope>
    <source>
        <strain evidence="2 3">D1-19</strain>
    </source>
</reference>
<organism evidence="2 3">
    <name type="scientific">Pararhodobacter aggregans</name>
    <dbReference type="NCBI Taxonomy" id="404875"/>
    <lineage>
        <taxon>Bacteria</taxon>
        <taxon>Pseudomonadati</taxon>
        <taxon>Pseudomonadota</taxon>
        <taxon>Alphaproteobacteria</taxon>
        <taxon>Rhodobacterales</taxon>
        <taxon>Paracoccaceae</taxon>
        <taxon>Pararhodobacter</taxon>
    </lineage>
</organism>
<dbReference type="InterPro" id="IPR018750">
    <property type="entry name" value="DUF2306_membrane"/>
</dbReference>
<feature type="transmembrane region" description="Helical" evidence="1">
    <location>
        <begin position="51"/>
        <end position="70"/>
    </location>
</feature>
<name>A0A2T7ULB3_9RHOB</name>
<evidence type="ECO:0000313" key="3">
    <source>
        <dbReference type="Proteomes" id="UP000244810"/>
    </source>
</evidence>
<keyword evidence="1" id="KW-1133">Transmembrane helix</keyword>